<organism evidence="1 2">
    <name type="scientific">[Clostridium] polysaccharolyticum</name>
    <dbReference type="NCBI Taxonomy" id="29364"/>
    <lineage>
        <taxon>Bacteria</taxon>
        <taxon>Bacillati</taxon>
        <taxon>Bacillota</taxon>
        <taxon>Clostridia</taxon>
        <taxon>Lachnospirales</taxon>
        <taxon>Lachnospiraceae</taxon>
    </lineage>
</organism>
<evidence type="ECO:0000313" key="1">
    <source>
        <dbReference type="EMBL" id="SET30111.1"/>
    </source>
</evidence>
<reference evidence="1 2" key="1">
    <citation type="submission" date="2016-10" db="EMBL/GenBank/DDBJ databases">
        <authorList>
            <person name="de Groot N.N."/>
        </authorList>
    </citation>
    <scope>NUCLEOTIDE SEQUENCE [LARGE SCALE GENOMIC DNA]</scope>
    <source>
        <strain evidence="1 2">DSM 1801</strain>
    </source>
</reference>
<accession>A0A1I0DCQ7</accession>
<sequence length="72" mass="8256">MELRKEFMEAEFHASEKQNLEAYYKASEQYFLSSFAKGEQSSCLAYVDGHLAGMFHALLSAFSVCIRTSSWF</sequence>
<dbReference type="Proteomes" id="UP000199800">
    <property type="component" value="Unassembled WGS sequence"/>
</dbReference>
<evidence type="ECO:0000313" key="2">
    <source>
        <dbReference type="Proteomes" id="UP000199800"/>
    </source>
</evidence>
<dbReference type="AlphaFoldDB" id="A0A1I0DCQ7"/>
<proteinExistence type="predicted"/>
<keyword evidence="2" id="KW-1185">Reference proteome</keyword>
<protein>
    <submittedName>
        <fullName evidence="1">Uncharacterized protein</fullName>
    </submittedName>
</protein>
<gene>
    <name evidence="1" type="ORF">SAMN04487772_1146</name>
</gene>
<name>A0A1I0DCQ7_9FIRM</name>
<dbReference type="RefSeq" id="WP_092478078.1">
    <property type="nucleotide sequence ID" value="NZ_FOHN01000014.1"/>
</dbReference>
<dbReference type="EMBL" id="FOHN01000014">
    <property type="protein sequence ID" value="SET30111.1"/>
    <property type="molecule type" value="Genomic_DNA"/>
</dbReference>